<keyword evidence="4" id="KW-0138">CF(0)</keyword>
<accession>A0A343X872</accession>
<dbReference type="PRINTS" id="PR00123">
    <property type="entry name" value="ATPASEA"/>
</dbReference>
<evidence type="ECO:0000256" key="4">
    <source>
        <dbReference type="ARBA" id="ARBA00022547"/>
    </source>
</evidence>
<evidence type="ECO:0000256" key="11">
    <source>
        <dbReference type="RuleBase" id="RU004450"/>
    </source>
</evidence>
<dbReference type="CTD" id="4508"/>
<dbReference type="PROSITE" id="PS00449">
    <property type="entry name" value="ATPASE_A"/>
    <property type="match status" value="1"/>
</dbReference>
<dbReference type="CDD" id="cd00310">
    <property type="entry name" value="ATP-synt_Fo_a_6"/>
    <property type="match status" value="1"/>
</dbReference>
<dbReference type="InterPro" id="IPR023011">
    <property type="entry name" value="ATP_synth_F0_asu_AS"/>
</dbReference>
<comment type="subcellular location">
    <subcellularLocation>
        <location evidence="1">Membrane</location>
        <topology evidence="1">Multi-pass membrane protein</topology>
    </subcellularLocation>
    <subcellularLocation>
        <location evidence="11">Mitochondrion inner membrane</location>
        <topology evidence="11">Multi-pass membrane protein</topology>
    </subcellularLocation>
</comment>
<evidence type="ECO:0000256" key="3">
    <source>
        <dbReference type="ARBA" id="ARBA00022448"/>
    </source>
</evidence>
<keyword evidence="10" id="KW-0066">ATP synthesis</keyword>
<dbReference type="GO" id="GO:0046933">
    <property type="term" value="F:proton-transporting ATP synthase activity, rotational mechanism"/>
    <property type="evidence" value="ECO:0007669"/>
    <property type="project" value="TreeGrafter"/>
</dbReference>
<protein>
    <recommendedName>
        <fullName evidence="11">ATP synthase subunit a</fullName>
    </recommendedName>
</protein>
<keyword evidence="8" id="KW-0406">Ion transport</keyword>
<dbReference type="InterPro" id="IPR035908">
    <property type="entry name" value="F0_ATP_A_sf"/>
</dbReference>
<dbReference type="EMBL" id="MF568515">
    <property type="protein sequence ID" value="AWH02131.1"/>
    <property type="molecule type" value="Genomic_DNA"/>
</dbReference>
<evidence type="ECO:0000256" key="5">
    <source>
        <dbReference type="ARBA" id="ARBA00022692"/>
    </source>
</evidence>
<dbReference type="GeneID" id="36947709"/>
<keyword evidence="6" id="KW-0375">Hydrogen ion transport</keyword>
<keyword evidence="9 12" id="KW-0472">Membrane</keyword>
<dbReference type="Gene3D" id="1.20.120.220">
    <property type="entry name" value="ATP synthase, F0 complex, subunit A"/>
    <property type="match status" value="1"/>
</dbReference>
<evidence type="ECO:0000256" key="6">
    <source>
        <dbReference type="ARBA" id="ARBA00022781"/>
    </source>
</evidence>
<proteinExistence type="inferred from homology"/>
<gene>
    <name evidence="13" type="primary">ATP6</name>
</gene>
<evidence type="ECO:0000313" key="13">
    <source>
        <dbReference type="EMBL" id="AWH02131.1"/>
    </source>
</evidence>
<geneLocation type="mitochondrion" evidence="13"/>
<reference evidence="13" key="1">
    <citation type="journal article" date="2018" name="Mol. Phylogenet. Evol.">
        <title>Mitogenomics reveals phylogenetic relationships of caudofoveate aplacophoran molluscs.</title>
        <authorList>
            <person name="Mikkelsen N.T."/>
            <person name="Kocot K.M."/>
            <person name="Halanych K.M."/>
        </authorList>
    </citation>
    <scope>NUCLEOTIDE SEQUENCE</scope>
</reference>
<comment type="similarity">
    <text evidence="2">Belongs to the ATPase A chain family.</text>
</comment>
<dbReference type="InterPro" id="IPR000568">
    <property type="entry name" value="ATP_synth_F0_asu"/>
</dbReference>
<evidence type="ECO:0000256" key="7">
    <source>
        <dbReference type="ARBA" id="ARBA00022989"/>
    </source>
</evidence>
<keyword evidence="5 12" id="KW-0812">Transmembrane</keyword>
<evidence type="ECO:0000256" key="12">
    <source>
        <dbReference type="SAM" id="Phobius"/>
    </source>
</evidence>
<sequence length="229" mass="25886">MMMDIFSSFDNMNFTFLKMALILWTLSFWLIFTQNVNLWLFSSWSYIFLITKKIIMEQCERSFGSTFSGFSITLSTLFCGLILCNLGGMIPYVFSCSSHLLLSLCLSLTFWTSLILLGMKQTPQKMIAHLLPVGAPYYLNPFLSVVELVSMIVRPLTLAIRLAANMGAGHIVLGLLGSYLSSFLFSSWSLIFMIPIQVGYSLFEFGVGLIQAYIFSLLITLYSDDLNCY</sequence>
<evidence type="ECO:0000256" key="10">
    <source>
        <dbReference type="ARBA" id="ARBA00023310"/>
    </source>
</evidence>
<keyword evidence="7 12" id="KW-1133">Transmembrane helix</keyword>
<dbReference type="AlphaFoldDB" id="A0A343X872"/>
<dbReference type="InterPro" id="IPR045083">
    <property type="entry name" value="ATP_synth_F0_asu_bact/mt"/>
</dbReference>
<evidence type="ECO:0000256" key="2">
    <source>
        <dbReference type="ARBA" id="ARBA00006810"/>
    </source>
</evidence>
<evidence type="ECO:0000256" key="8">
    <source>
        <dbReference type="ARBA" id="ARBA00023065"/>
    </source>
</evidence>
<evidence type="ECO:0000256" key="1">
    <source>
        <dbReference type="ARBA" id="ARBA00004141"/>
    </source>
</evidence>
<dbReference type="PANTHER" id="PTHR11410:SF0">
    <property type="entry name" value="ATP SYNTHASE SUBUNIT A"/>
    <property type="match status" value="1"/>
</dbReference>
<name>A0A343X872_9MOLL</name>
<feature type="transmembrane region" description="Helical" evidence="12">
    <location>
        <begin position="12"/>
        <end position="32"/>
    </location>
</feature>
<evidence type="ECO:0000256" key="9">
    <source>
        <dbReference type="ARBA" id="ARBA00023136"/>
    </source>
</evidence>
<keyword evidence="13" id="KW-0496">Mitochondrion</keyword>
<feature type="transmembrane region" description="Helical" evidence="12">
    <location>
        <begin position="137"/>
        <end position="156"/>
    </location>
</feature>
<dbReference type="Pfam" id="PF00119">
    <property type="entry name" value="ATP-synt_A"/>
    <property type="match status" value="1"/>
</dbReference>
<dbReference type="GO" id="GO:0005743">
    <property type="term" value="C:mitochondrial inner membrane"/>
    <property type="evidence" value="ECO:0007669"/>
    <property type="project" value="UniProtKB-SubCell"/>
</dbReference>
<feature type="transmembrane region" description="Helical" evidence="12">
    <location>
        <begin position="168"/>
        <end position="190"/>
    </location>
</feature>
<dbReference type="GO" id="GO:0045259">
    <property type="term" value="C:proton-transporting ATP synthase complex"/>
    <property type="evidence" value="ECO:0007669"/>
    <property type="project" value="UniProtKB-KW"/>
</dbReference>
<organism evidence="13">
    <name type="scientific">Falcidens halanychi</name>
    <dbReference type="NCBI Taxonomy" id="370642"/>
    <lineage>
        <taxon>Eukaryota</taxon>
        <taxon>Metazoa</taxon>
        <taxon>Spiralia</taxon>
        <taxon>Lophotrochozoa</taxon>
        <taxon>Mollusca</taxon>
        <taxon>Aplacophora</taxon>
        <taxon>Caudofoveata</taxon>
        <taxon>Chaetodermatida</taxon>
        <taxon>Chaetodermatidae</taxon>
        <taxon>Falcidens</taxon>
    </lineage>
</organism>
<keyword evidence="3" id="KW-0813">Transport</keyword>
<dbReference type="RefSeq" id="YP_009489702.1">
    <property type="nucleotide sequence ID" value="NC_037877.1"/>
</dbReference>
<dbReference type="PANTHER" id="PTHR11410">
    <property type="entry name" value="ATP SYNTHASE SUBUNIT A"/>
    <property type="match status" value="1"/>
</dbReference>
<dbReference type="NCBIfam" id="TIGR01131">
    <property type="entry name" value="ATP_synt_6_or_A"/>
    <property type="match status" value="1"/>
</dbReference>
<feature type="transmembrane region" description="Helical" evidence="12">
    <location>
        <begin position="67"/>
        <end position="94"/>
    </location>
</feature>
<dbReference type="SUPFAM" id="SSF81336">
    <property type="entry name" value="F1F0 ATP synthase subunit A"/>
    <property type="match status" value="1"/>
</dbReference>
<feature type="transmembrane region" description="Helical" evidence="12">
    <location>
        <begin position="100"/>
        <end position="117"/>
    </location>
</feature>
<feature type="transmembrane region" description="Helical" evidence="12">
    <location>
        <begin position="202"/>
        <end position="223"/>
    </location>
</feature>